<proteinExistence type="predicted"/>
<dbReference type="EMBL" id="CM042027">
    <property type="protein sequence ID" value="KAI3803190.1"/>
    <property type="molecule type" value="Genomic_DNA"/>
</dbReference>
<sequence>MGACFSSQYDEQHSLYDSSGEIEPSSPNDANSDEESDSNVVVISKDVQDLRKNPIYSNLDVFTYDEMEMATKNFSKDDF</sequence>
<name>A0ACB9I5C1_9ASTR</name>
<dbReference type="Proteomes" id="UP001056120">
    <property type="component" value="Linkage Group LG10"/>
</dbReference>
<organism evidence="1 2">
    <name type="scientific">Smallanthus sonchifolius</name>
    <dbReference type="NCBI Taxonomy" id="185202"/>
    <lineage>
        <taxon>Eukaryota</taxon>
        <taxon>Viridiplantae</taxon>
        <taxon>Streptophyta</taxon>
        <taxon>Embryophyta</taxon>
        <taxon>Tracheophyta</taxon>
        <taxon>Spermatophyta</taxon>
        <taxon>Magnoliopsida</taxon>
        <taxon>eudicotyledons</taxon>
        <taxon>Gunneridae</taxon>
        <taxon>Pentapetalae</taxon>
        <taxon>asterids</taxon>
        <taxon>campanulids</taxon>
        <taxon>Asterales</taxon>
        <taxon>Asteraceae</taxon>
        <taxon>Asteroideae</taxon>
        <taxon>Heliantheae alliance</taxon>
        <taxon>Millerieae</taxon>
        <taxon>Smallanthus</taxon>
    </lineage>
</organism>
<gene>
    <name evidence="1" type="ORF">L1987_31339</name>
</gene>
<accession>A0ACB9I5C1</accession>
<protein>
    <submittedName>
        <fullName evidence="1">Uncharacterized protein</fullName>
    </submittedName>
</protein>
<evidence type="ECO:0000313" key="1">
    <source>
        <dbReference type="EMBL" id="KAI3803190.1"/>
    </source>
</evidence>
<reference evidence="1 2" key="2">
    <citation type="journal article" date="2022" name="Mol. Ecol. Resour.">
        <title>The genomes of chicory, endive, great burdock and yacon provide insights into Asteraceae paleo-polyploidization history and plant inulin production.</title>
        <authorList>
            <person name="Fan W."/>
            <person name="Wang S."/>
            <person name="Wang H."/>
            <person name="Wang A."/>
            <person name="Jiang F."/>
            <person name="Liu H."/>
            <person name="Zhao H."/>
            <person name="Xu D."/>
            <person name="Zhang Y."/>
        </authorList>
    </citation>
    <scope>NUCLEOTIDE SEQUENCE [LARGE SCALE GENOMIC DNA]</scope>
    <source>
        <strain evidence="2">cv. Yunnan</strain>
        <tissue evidence="1">Leaves</tissue>
    </source>
</reference>
<keyword evidence="2" id="KW-1185">Reference proteome</keyword>
<comment type="caution">
    <text evidence="1">The sequence shown here is derived from an EMBL/GenBank/DDBJ whole genome shotgun (WGS) entry which is preliminary data.</text>
</comment>
<reference evidence="2" key="1">
    <citation type="journal article" date="2022" name="Mol. Ecol. Resour.">
        <title>The genomes of chicory, endive, great burdock and yacon provide insights into Asteraceae palaeo-polyploidization history and plant inulin production.</title>
        <authorList>
            <person name="Fan W."/>
            <person name="Wang S."/>
            <person name="Wang H."/>
            <person name="Wang A."/>
            <person name="Jiang F."/>
            <person name="Liu H."/>
            <person name="Zhao H."/>
            <person name="Xu D."/>
            <person name="Zhang Y."/>
        </authorList>
    </citation>
    <scope>NUCLEOTIDE SEQUENCE [LARGE SCALE GENOMIC DNA]</scope>
    <source>
        <strain evidence="2">cv. Yunnan</strain>
    </source>
</reference>
<evidence type="ECO:0000313" key="2">
    <source>
        <dbReference type="Proteomes" id="UP001056120"/>
    </source>
</evidence>